<proteinExistence type="predicted"/>
<accession>A0ABN6ZQL8</accession>
<dbReference type="GeneID" id="89290131"/>
<dbReference type="EMBL" id="AP028907">
    <property type="protein sequence ID" value="BES82556.1"/>
    <property type="molecule type" value="Genomic_DNA"/>
</dbReference>
<name>A0ABN6ZQL8_9CREN</name>
<feature type="transmembrane region" description="Helical" evidence="1">
    <location>
        <begin position="74"/>
        <end position="95"/>
    </location>
</feature>
<reference evidence="2 3" key="1">
    <citation type="submission" date="2023-09" db="EMBL/GenBank/DDBJ databases">
        <title>Pyrofollis japonicus gen. nov. sp. nov., a novel member of the family Pyrodictiaceae isolated from the Iheya North hydrothermal field.</title>
        <authorList>
            <person name="Miyazaki U."/>
            <person name="Sanari M."/>
            <person name="Tame A."/>
            <person name="Kitajima M."/>
            <person name="Okamoto A."/>
            <person name="Sawayama S."/>
            <person name="Miyazaki J."/>
            <person name="Takai K."/>
            <person name="Nakagawa S."/>
        </authorList>
    </citation>
    <scope>NUCLEOTIDE SEQUENCE [LARGE SCALE GENOMIC DNA]</scope>
    <source>
        <strain evidence="2 3">AV2</strain>
    </source>
</reference>
<dbReference type="RefSeq" id="WP_338249992.1">
    <property type="nucleotide sequence ID" value="NZ_AP028907.1"/>
</dbReference>
<keyword evidence="1" id="KW-0472">Membrane</keyword>
<gene>
    <name evidence="2" type="ORF">PABY_21230</name>
</gene>
<evidence type="ECO:0000256" key="1">
    <source>
        <dbReference type="SAM" id="Phobius"/>
    </source>
</evidence>
<dbReference type="Proteomes" id="UP001341135">
    <property type="component" value="Chromosome"/>
</dbReference>
<protein>
    <submittedName>
        <fullName evidence="2">Uncharacterized protein</fullName>
    </submittedName>
</protein>
<evidence type="ECO:0000313" key="2">
    <source>
        <dbReference type="EMBL" id="BES82556.1"/>
    </source>
</evidence>
<keyword evidence="1" id="KW-1133">Transmembrane helix</keyword>
<evidence type="ECO:0000313" key="3">
    <source>
        <dbReference type="Proteomes" id="UP001341135"/>
    </source>
</evidence>
<organism evidence="2 3">
    <name type="scientific">Pyrodictium abyssi</name>
    <dbReference type="NCBI Taxonomy" id="54256"/>
    <lineage>
        <taxon>Archaea</taxon>
        <taxon>Thermoproteota</taxon>
        <taxon>Thermoprotei</taxon>
        <taxon>Desulfurococcales</taxon>
        <taxon>Pyrodictiaceae</taxon>
        <taxon>Pyrodictium</taxon>
    </lineage>
</organism>
<keyword evidence="1" id="KW-0812">Transmembrane</keyword>
<sequence length="114" mass="12399">MIEEAIIGLVSGMLLGLGFAEEAKLLRAMGTLLEPIGLIVIVNRYVNYMSYTSMVTFSGIAATVNMTVNMIADLILYIFITFLGSAITAIPVKFLEKGGYMLGSSLRGLYDYDL</sequence>
<keyword evidence="3" id="KW-1185">Reference proteome</keyword>